<feature type="transmembrane region" description="Helical" evidence="1">
    <location>
        <begin position="12"/>
        <end position="37"/>
    </location>
</feature>
<proteinExistence type="predicted"/>
<keyword evidence="1" id="KW-1133">Transmembrane helix</keyword>
<feature type="transmembrane region" description="Helical" evidence="1">
    <location>
        <begin position="49"/>
        <end position="67"/>
    </location>
</feature>
<dbReference type="RefSeq" id="WP_338890285.1">
    <property type="nucleotide sequence ID" value="NZ_CP147846.1"/>
</dbReference>
<keyword evidence="1" id="KW-0472">Membrane</keyword>
<gene>
    <name evidence="2" type="ORF">WDS16_02670</name>
</gene>
<reference evidence="2 3" key="1">
    <citation type="submission" date="2024-03" db="EMBL/GenBank/DDBJ databases">
        <title>Natural products discovery in diverse microorganisms through a two-stage MS feature dereplication strategy.</title>
        <authorList>
            <person name="Zhang R."/>
        </authorList>
    </citation>
    <scope>NUCLEOTIDE SEQUENCE [LARGE SCALE GENOMIC DNA]</scope>
    <source>
        <strain evidence="2 3">18930</strain>
    </source>
</reference>
<evidence type="ECO:0000256" key="1">
    <source>
        <dbReference type="SAM" id="Phobius"/>
    </source>
</evidence>
<evidence type="ECO:0000313" key="3">
    <source>
        <dbReference type="Proteomes" id="UP001432000"/>
    </source>
</evidence>
<organism evidence="2 3">
    <name type="scientific">Rhodococcus sovatensis</name>
    <dbReference type="NCBI Taxonomy" id="1805840"/>
    <lineage>
        <taxon>Bacteria</taxon>
        <taxon>Bacillati</taxon>
        <taxon>Actinomycetota</taxon>
        <taxon>Actinomycetes</taxon>
        <taxon>Mycobacteriales</taxon>
        <taxon>Nocardiaceae</taxon>
        <taxon>Rhodococcus</taxon>
    </lineage>
</organism>
<name>A0ABZ2PKB8_9NOCA</name>
<dbReference type="EMBL" id="CP147846">
    <property type="protein sequence ID" value="WXG69479.1"/>
    <property type="molecule type" value="Genomic_DNA"/>
</dbReference>
<accession>A0ABZ2PKB8</accession>
<protein>
    <submittedName>
        <fullName evidence="2">Uncharacterized protein</fullName>
    </submittedName>
</protein>
<sequence length="118" mass="12469">MAVGLAGLGRSAGLGIPVLAAFVLAMVVGTAMSVAAYRVLHPNRKAGSSVLLAGVLSISCVSLQSVLLREFSWLQLAFWSIGLVTIWAGRKLLVDVEFICTPPDTQFRNELPVTAVES</sequence>
<evidence type="ECO:0000313" key="2">
    <source>
        <dbReference type="EMBL" id="WXG69479.1"/>
    </source>
</evidence>
<dbReference type="Proteomes" id="UP001432000">
    <property type="component" value="Chromosome"/>
</dbReference>
<keyword evidence="1" id="KW-0812">Transmembrane</keyword>
<keyword evidence="3" id="KW-1185">Reference proteome</keyword>